<accession>A0A139HWY5</accession>
<comment type="caution">
    <text evidence="1">The sequence shown here is derived from an EMBL/GenBank/DDBJ whole genome shotgun (WGS) entry which is preliminary data.</text>
</comment>
<proteinExistence type="predicted"/>
<gene>
    <name evidence="1" type="ORF">AC578_7228</name>
</gene>
<evidence type="ECO:0000313" key="1">
    <source>
        <dbReference type="EMBL" id="KXT06975.1"/>
    </source>
</evidence>
<dbReference type="AlphaFoldDB" id="A0A139HWY5"/>
<organism evidence="1 2">
    <name type="scientific">Pseudocercospora eumusae</name>
    <dbReference type="NCBI Taxonomy" id="321146"/>
    <lineage>
        <taxon>Eukaryota</taxon>
        <taxon>Fungi</taxon>
        <taxon>Dikarya</taxon>
        <taxon>Ascomycota</taxon>
        <taxon>Pezizomycotina</taxon>
        <taxon>Dothideomycetes</taxon>
        <taxon>Dothideomycetidae</taxon>
        <taxon>Mycosphaerellales</taxon>
        <taxon>Mycosphaerellaceae</taxon>
        <taxon>Pseudocercospora</taxon>
    </lineage>
</organism>
<name>A0A139HWY5_9PEZI</name>
<evidence type="ECO:0000313" key="2">
    <source>
        <dbReference type="Proteomes" id="UP000070133"/>
    </source>
</evidence>
<dbReference type="Proteomes" id="UP000070133">
    <property type="component" value="Unassembled WGS sequence"/>
</dbReference>
<dbReference type="OrthoDB" id="9979195at2759"/>
<dbReference type="EMBL" id="LFZN01000004">
    <property type="protein sequence ID" value="KXT06975.1"/>
    <property type="molecule type" value="Genomic_DNA"/>
</dbReference>
<sequence>MIVNFRYPVSTLRGCERSWDISVHLSFRKYESSCGTFKPRAFGAIKEHNIMVSGYVLPAVGM</sequence>
<keyword evidence="2" id="KW-1185">Reference proteome</keyword>
<reference evidence="1 2" key="1">
    <citation type="submission" date="2015-07" db="EMBL/GenBank/DDBJ databases">
        <title>Comparative genomics of the Sigatoka disease complex on banana suggests a link between parallel evolutionary changes in Pseudocercospora fijiensis and Pseudocercospora eumusae and increased virulence on the banana host.</title>
        <authorList>
            <person name="Chang T.-C."/>
            <person name="Salvucci A."/>
            <person name="Crous P.W."/>
            <person name="Stergiopoulos I."/>
        </authorList>
    </citation>
    <scope>NUCLEOTIDE SEQUENCE [LARGE SCALE GENOMIC DNA]</scope>
    <source>
        <strain evidence="1 2">CBS 114824</strain>
    </source>
</reference>
<protein>
    <submittedName>
        <fullName evidence="1">Uncharacterized protein</fullName>
    </submittedName>
</protein>